<organism evidence="1 2">
    <name type="scientific">Methylocella tundrae</name>
    <dbReference type="NCBI Taxonomy" id="227605"/>
    <lineage>
        <taxon>Bacteria</taxon>
        <taxon>Pseudomonadati</taxon>
        <taxon>Pseudomonadota</taxon>
        <taxon>Alphaproteobacteria</taxon>
        <taxon>Hyphomicrobiales</taxon>
        <taxon>Beijerinckiaceae</taxon>
        <taxon>Methylocella</taxon>
    </lineage>
</organism>
<proteinExistence type="predicted"/>
<protein>
    <submittedName>
        <fullName evidence="1">Uncharacterized protein</fullName>
    </submittedName>
</protein>
<accession>A0A4U8YVJ0</accession>
<dbReference type="Gene3D" id="3.20.20.150">
    <property type="entry name" value="Divalent-metal-dependent TIM barrel enzymes"/>
    <property type="match status" value="1"/>
</dbReference>
<dbReference type="InterPro" id="IPR007801">
    <property type="entry name" value="MbnB/TglH/ChrH"/>
</dbReference>
<dbReference type="KEGG" id="mtun:MTUNDRAET4_0440"/>
<evidence type="ECO:0000313" key="1">
    <source>
        <dbReference type="EMBL" id="VFU07333.1"/>
    </source>
</evidence>
<dbReference type="PANTHER" id="PTHR42194:SF1">
    <property type="entry name" value="UPF0276 PROTEIN HI_1600"/>
    <property type="match status" value="1"/>
</dbReference>
<reference evidence="1 2" key="1">
    <citation type="submission" date="2019-03" db="EMBL/GenBank/DDBJ databases">
        <authorList>
            <person name="Kox A.R. M."/>
        </authorList>
    </citation>
    <scope>NUCLEOTIDE SEQUENCE [LARGE SCALE GENOMIC DNA]</scope>
    <source>
        <strain evidence="1">MTUNDRAET4 annotated genome</strain>
    </source>
</reference>
<evidence type="ECO:0000313" key="2">
    <source>
        <dbReference type="Proteomes" id="UP000294360"/>
    </source>
</evidence>
<dbReference type="Pfam" id="PF05114">
    <property type="entry name" value="MbnB_TglH_ChrH"/>
    <property type="match status" value="1"/>
</dbReference>
<gene>
    <name evidence="1" type="ORF">MTUNDRAET4_0440</name>
</gene>
<name>A0A4U8YVJ0_METTU</name>
<dbReference type="AlphaFoldDB" id="A0A4U8YVJ0"/>
<dbReference type="EMBL" id="LR536450">
    <property type="protein sequence ID" value="VFU07333.1"/>
    <property type="molecule type" value="Genomic_DNA"/>
</dbReference>
<dbReference type="NCBIfam" id="NF003818">
    <property type="entry name" value="PRK05409.1"/>
    <property type="match status" value="1"/>
</dbReference>
<dbReference type="Proteomes" id="UP000294360">
    <property type="component" value="Chromosome"/>
</dbReference>
<sequence length="333" mass="36738">MRHHHDPAWHGIHDPLQVLKIRIEARGIILAPPFSSTPQGFAMSFFSTSRLPAATGVGFKPEHFAAITAERQPIGFFEVHAENYMGDGGVPHAQLRFLRDHYALSLHGVGLSIGSTEPLDREHLRRLRLLCDRYQPESFSEHLAWSSHGGAFFNDLLPLPYTEATLAAVITHVDETQCALGRQILIENPATYVRFAESTILETTFLAELARATGCGLLLDLNNVFVSARNHGSGANAYLNDFPLHLVREIHLAGFFETVDDASAPLLIDSHGSPVANEVRMLFDMTIERAGPLPTLIEWDNDVPPFEVLLGEALAAQARLDLFSRDIATRPAA</sequence>
<dbReference type="PANTHER" id="PTHR42194">
    <property type="entry name" value="UPF0276 PROTEIN HI_1600"/>
    <property type="match status" value="1"/>
</dbReference>